<dbReference type="Gene3D" id="3.40.50.300">
    <property type="entry name" value="P-loop containing nucleotide triphosphate hydrolases"/>
    <property type="match status" value="1"/>
</dbReference>
<feature type="domain" description="ABC transporter" evidence="8">
    <location>
        <begin position="516"/>
        <end position="714"/>
    </location>
</feature>
<protein>
    <recommendedName>
        <fullName evidence="8">ABC transporter domain-containing protein</fullName>
    </recommendedName>
</protein>
<dbReference type="PROSITE" id="PS50893">
    <property type="entry name" value="ABC_TRANSPORTER_2"/>
    <property type="match status" value="1"/>
</dbReference>
<dbReference type="PANTHER" id="PTHR24221:SF654">
    <property type="entry name" value="ATP-BINDING CASSETTE SUB-FAMILY B MEMBER 6"/>
    <property type="match status" value="1"/>
</dbReference>
<feature type="transmembrane region" description="Helical" evidence="7">
    <location>
        <begin position="332"/>
        <end position="349"/>
    </location>
</feature>
<dbReference type="GO" id="GO:0016887">
    <property type="term" value="F:ATP hydrolysis activity"/>
    <property type="evidence" value="ECO:0007669"/>
    <property type="project" value="InterPro"/>
</dbReference>
<evidence type="ECO:0000256" key="6">
    <source>
        <dbReference type="ARBA" id="ARBA00023136"/>
    </source>
</evidence>
<dbReference type="InterPro" id="IPR017871">
    <property type="entry name" value="ABC_transporter-like_CS"/>
</dbReference>
<accession>S9QYG7</accession>
<dbReference type="InterPro" id="IPR036640">
    <property type="entry name" value="ABC1_TM_sf"/>
</dbReference>
<dbReference type="PANTHER" id="PTHR24221">
    <property type="entry name" value="ATP-BINDING CASSETTE SUB-FAMILY B"/>
    <property type="match status" value="1"/>
</dbReference>
<evidence type="ECO:0000256" key="7">
    <source>
        <dbReference type="SAM" id="Phobius"/>
    </source>
</evidence>
<sequence length="715" mass="79304">MSELASKLLWPLSRLGEGFELLLATTSLSQRLVRLPNPDARLPIVPEEMFRAWLVRTADQLQLETLEVETTYRELEDFLRRSPPALLRVAHPDGLAFVLLARTSRGKAVVIDVLGIRRTLPLRGLAGLLTAKLEERHKPVVDRMMESVTGSERRRARVRRVLMTERLGVVRVVRAILLRDTVRSAWWGLVHRSPVPLRLASFLTAHAAEYALLLLSWFTIGRALLEDRLTAGAVVTWGLLLLTTVPVRMLVTDLGGRLMLEAGLLFKRRILEGGLRLLTDEIRTQGAGQMLGRVMEANLIETLAQSGGVLALTTVIELAGLLFIIARGAAPLTQFLALVLTLALAALLGKRLYVALGSLSDTRLELTHETVEQMVGHRTRLIEERPDRWHTREDDLLDRYLASMKTADCRAARLLMLIPRGWLIVAIVALTPFILDANGSFDTTAISVGAAFLGMRVFAQGTSSAVHLVLAAVAWKRIGPIFRAATRDAQAPTCELWQEDLPMDRPRVKSTSAVVLQAHDLVFRYRELGRPLLNGASLTVRDGDRILLEGPSGGGKSTFLSLLMGFRDPQSGLLLLEGWDRHAIGLERWRQKVVAAPQFHENRIFAESLAFNLLLGRAWPPSPDDLRAARNICAELGLGPLLKRMPSGMDQLVGEIGWQLSHGEQSRIFIARALLQSARMMVLDESFGALDPETMRRALRCVLDRAPALIVIAHP</sequence>
<evidence type="ECO:0000313" key="9">
    <source>
        <dbReference type="EMBL" id="EPX61713.1"/>
    </source>
</evidence>
<name>S9QYG7_CYSF2</name>
<comment type="subcellular location">
    <subcellularLocation>
        <location evidence="1">Cell membrane</location>
        <topology evidence="1">Multi-pass membrane protein</topology>
    </subcellularLocation>
</comment>
<dbReference type="Pfam" id="PF00005">
    <property type="entry name" value="ABC_tran"/>
    <property type="match status" value="1"/>
</dbReference>
<dbReference type="RefSeq" id="WP_002628673.1">
    <property type="nucleotide sequence ID" value="NZ_ANAH02000009.1"/>
</dbReference>
<evidence type="ECO:0000259" key="8">
    <source>
        <dbReference type="PROSITE" id="PS50893"/>
    </source>
</evidence>
<organism evidence="9 10">
    <name type="scientific">Cystobacter fuscus (strain ATCC 25194 / DSM 2262 / NBRC 100088 / M29)</name>
    <dbReference type="NCBI Taxonomy" id="1242864"/>
    <lineage>
        <taxon>Bacteria</taxon>
        <taxon>Pseudomonadati</taxon>
        <taxon>Myxococcota</taxon>
        <taxon>Myxococcia</taxon>
        <taxon>Myxococcales</taxon>
        <taxon>Cystobacterineae</taxon>
        <taxon>Archangiaceae</taxon>
        <taxon>Cystobacter</taxon>
    </lineage>
</organism>
<dbReference type="SUPFAM" id="SSF90123">
    <property type="entry name" value="ABC transporter transmembrane region"/>
    <property type="match status" value="1"/>
</dbReference>
<dbReference type="Proteomes" id="UP000011682">
    <property type="component" value="Unassembled WGS sequence"/>
</dbReference>
<dbReference type="eggNOG" id="COG1132">
    <property type="taxonomic scope" value="Bacteria"/>
</dbReference>
<dbReference type="EMBL" id="ANAH02000009">
    <property type="protein sequence ID" value="EPX61713.1"/>
    <property type="molecule type" value="Genomic_DNA"/>
</dbReference>
<evidence type="ECO:0000256" key="4">
    <source>
        <dbReference type="ARBA" id="ARBA00022840"/>
    </source>
</evidence>
<dbReference type="InterPro" id="IPR027417">
    <property type="entry name" value="P-loop_NTPase"/>
</dbReference>
<keyword evidence="2 7" id="KW-0812">Transmembrane</keyword>
<evidence type="ECO:0000256" key="3">
    <source>
        <dbReference type="ARBA" id="ARBA00022741"/>
    </source>
</evidence>
<evidence type="ECO:0000313" key="10">
    <source>
        <dbReference type="Proteomes" id="UP000011682"/>
    </source>
</evidence>
<evidence type="ECO:0000256" key="5">
    <source>
        <dbReference type="ARBA" id="ARBA00022989"/>
    </source>
</evidence>
<feature type="transmembrane region" description="Helical" evidence="7">
    <location>
        <begin position="303"/>
        <end position="326"/>
    </location>
</feature>
<dbReference type="GO" id="GO:0034040">
    <property type="term" value="F:ATPase-coupled lipid transmembrane transporter activity"/>
    <property type="evidence" value="ECO:0007669"/>
    <property type="project" value="TreeGrafter"/>
</dbReference>
<gene>
    <name evidence="9" type="ORF">D187_010332</name>
</gene>
<proteinExistence type="predicted"/>
<dbReference type="InterPro" id="IPR039421">
    <property type="entry name" value="Type_1_exporter"/>
</dbReference>
<reference evidence="9" key="1">
    <citation type="submission" date="2013-05" db="EMBL/GenBank/DDBJ databases">
        <title>Genome assembly of Cystobacter fuscus DSM 2262.</title>
        <authorList>
            <person name="Sharma G."/>
            <person name="Khatri I."/>
            <person name="Kaur C."/>
            <person name="Mayilraj S."/>
            <person name="Subramanian S."/>
        </authorList>
    </citation>
    <scope>NUCLEOTIDE SEQUENCE [LARGE SCALE GENOMIC DNA]</scope>
    <source>
        <strain evidence="9">DSM 2262</strain>
    </source>
</reference>
<evidence type="ECO:0000256" key="1">
    <source>
        <dbReference type="ARBA" id="ARBA00004651"/>
    </source>
</evidence>
<keyword evidence="10" id="KW-1185">Reference proteome</keyword>
<keyword evidence="4" id="KW-0067">ATP-binding</keyword>
<dbReference type="GO" id="GO:0005524">
    <property type="term" value="F:ATP binding"/>
    <property type="evidence" value="ECO:0007669"/>
    <property type="project" value="UniProtKB-KW"/>
</dbReference>
<feature type="transmembrane region" description="Helical" evidence="7">
    <location>
        <begin position="232"/>
        <end position="251"/>
    </location>
</feature>
<keyword evidence="5 7" id="KW-1133">Transmembrane helix</keyword>
<feature type="transmembrane region" description="Helical" evidence="7">
    <location>
        <begin position="414"/>
        <end position="435"/>
    </location>
</feature>
<dbReference type="GO" id="GO:0005886">
    <property type="term" value="C:plasma membrane"/>
    <property type="evidence" value="ECO:0007669"/>
    <property type="project" value="UniProtKB-SubCell"/>
</dbReference>
<dbReference type="OrthoDB" id="5510295at2"/>
<dbReference type="AlphaFoldDB" id="S9QYG7"/>
<keyword evidence="6 7" id="KW-0472">Membrane</keyword>
<dbReference type="InterPro" id="IPR003439">
    <property type="entry name" value="ABC_transporter-like_ATP-bd"/>
</dbReference>
<dbReference type="PROSITE" id="PS00211">
    <property type="entry name" value="ABC_TRANSPORTER_1"/>
    <property type="match status" value="1"/>
</dbReference>
<dbReference type="SUPFAM" id="SSF52540">
    <property type="entry name" value="P-loop containing nucleoside triphosphate hydrolases"/>
    <property type="match status" value="1"/>
</dbReference>
<comment type="caution">
    <text evidence="9">The sequence shown here is derived from an EMBL/GenBank/DDBJ whole genome shotgun (WGS) entry which is preliminary data.</text>
</comment>
<evidence type="ECO:0000256" key="2">
    <source>
        <dbReference type="ARBA" id="ARBA00022692"/>
    </source>
</evidence>
<keyword evidence="3" id="KW-0547">Nucleotide-binding</keyword>